<feature type="compositionally biased region" description="Low complexity" evidence="2">
    <location>
        <begin position="698"/>
        <end position="713"/>
    </location>
</feature>
<evidence type="ECO:0000313" key="3">
    <source>
        <dbReference type="EMBL" id="RKU43043.1"/>
    </source>
</evidence>
<feature type="compositionally biased region" description="Low complexity" evidence="2">
    <location>
        <begin position="641"/>
        <end position="663"/>
    </location>
</feature>
<feature type="compositionally biased region" description="Polar residues" evidence="2">
    <location>
        <begin position="818"/>
        <end position="827"/>
    </location>
</feature>
<feature type="compositionally biased region" description="Basic and acidic residues" evidence="2">
    <location>
        <begin position="806"/>
        <end position="816"/>
    </location>
</feature>
<feature type="compositionally biased region" description="Low complexity" evidence="2">
    <location>
        <begin position="607"/>
        <end position="625"/>
    </location>
</feature>
<feature type="compositionally biased region" description="Low complexity" evidence="2">
    <location>
        <begin position="389"/>
        <end position="406"/>
    </location>
</feature>
<feature type="region of interest" description="Disordered" evidence="2">
    <location>
        <begin position="169"/>
        <end position="240"/>
    </location>
</feature>
<feature type="region of interest" description="Disordered" evidence="2">
    <location>
        <begin position="797"/>
        <end position="879"/>
    </location>
</feature>
<sequence>MGNNSSREGRPHDTAQGGHQASRNHASVYNSRVGGFQGQSEASPGGRNRISRGDLSMMLRLGSSSVSDSHSNPQPETRQEQRRETKQEREARRLEKERQARLKERERSLREEHVDGGYLVTMGTYVGPEDFNKQIVRQLQIERKLAPFWRGLNDFDDNWTEPQIIAVARGLPVPPPDQTPPDELVPRRPSTSESPFPTQNLNHLTVPMGRRTQSSASDRSAANASSSPPSHGRASSPFKPRGKALAAVLGGSSRNGSATDLVPREIMLPHDPFVNGQPLEVFLYKNATECPICFLTYPPYLNHTRCCDQPICSECFVQIKRPDPHYPEGHGDHENEANANPSSEEAAGQLVSEPACCPYCTQTDFGVTYEPPPFRRGLVYGSSPSNVGTMSTAMSSSSSINSSALSPTAGPPATGQGNRRRAQSLSANAPNVILTDKIRPDWFTKLQAARNHQARRAAAATALHTAAFLMGTNEAPAHRPFRVSRFGRRNTGGSGTATPSGLSASHSVVAGTGSGSGTPGHPGPEPGPRSSSGQGMLLPGSNVGGDGRSHMEHLEDMMLMEAIRLSLAAEEERTRKAEKEERKAAKKREKEEKKKAKAAAKHGNPYGASGHSSASGSNLSLPSLAFGRKRGNSGASNLRVEASLASAVASASSSGPGSPVAESTVSTHGKDKGKGIERGLPSTPEDSSEENAEDDTMTASTSTISAAAANSTTRPMPSPHQPVGPSHLRQMSSASSVTSSNPDSQPGSYTAPSHLQDPNASAVSLADREESDQDASASTEPMFNFRSLAEVVGVSLEGQNAGRRLSRIEAEQKAKVSADQSTDQGQSHNEDRTSKADEANEMPEVEHSEHVNAGDEAPTKPTIPLPASSDDRQDVPGFLAPPEVLITPETPALEEGVDESKQLGFQGTTVETIHQVAH</sequence>
<feature type="compositionally biased region" description="Basic and acidic residues" evidence="2">
    <location>
        <begin position="77"/>
        <end position="109"/>
    </location>
</feature>
<dbReference type="InterPro" id="IPR039301">
    <property type="entry name" value="Sip5/DA2"/>
</dbReference>
<dbReference type="PANTHER" id="PTHR31315:SF1">
    <property type="entry name" value="PROTEIN SIP5"/>
    <property type="match status" value="1"/>
</dbReference>
<comment type="similarity">
    <text evidence="1">Belongs to the SIP5 family.</text>
</comment>
<keyword evidence="4" id="KW-1185">Reference proteome</keyword>
<name>A0A420Y5A6_9PEZI</name>
<dbReference type="PANTHER" id="PTHR31315">
    <property type="entry name" value="PROTEIN SIP5"/>
    <property type="match status" value="1"/>
</dbReference>
<feature type="compositionally biased region" description="Polar residues" evidence="2">
    <location>
        <begin position="62"/>
        <end position="72"/>
    </location>
</feature>
<evidence type="ECO:0000313" key="4">
    <source>
        <dbReference type="Proteomes" id="UP000275385"/>
    </source>
</evidence>
<dbReference type="STRING" id="177199.A0A420Y5A6"/>
<comment type="caution">
    <text evidence="3">The sequence shown here is derived from an EMBL/GenBank/DDBJ whole genome shotgun (WGS) entry which is preliminary data.</text>
</comment>
<organism evidence="3 4">
    <name type="scientific">Coniochaeta pulveracea</name>
    <dbReference type="NCBI Taxonomy" id="177199"/>
    <lineage>
        <taxon>Eukaryota</taxon>
        <taxon>Fungi</taxon>
        <taxon>Dikarya</taxon>
        <taxon>Ascomycota</taxon>
        <taxon>Pezizomycotina</taxon>
        <taxon>Sordariomycetes</taxon>
        <taxon>Sordariomycetidae</taxon>
        <taxon>Coniochaetales</taxon>
        <taxon>Coniochaetaceae</taxon>
        <taxon>Coniochaeta</taxon>
    </lineage>
</organism>
<proteinExistence type="inferred from homology"/>
<evidence type="ECO:0000256" key="1">
    <source>
        <dbReference type="ARBA" id="ARBA00010402"/>
    </source>
</evidence>
<dbReference type="CDD" id="cd24139">
    <property type="entry name" value="SIP5-like"/>
    <property type="match status" value="1"/>
</dbReference>
<feature type="compositionally biased region" description="Basic and acidic residues" evidence="2">
    <location>
        <begin position="668"/>
        <end position="677"/>
    </location>
</feature>
<feature type="compositionally biased region" description="Basic and acidic residues" evidence="2">
    <location>
        <begin position="572"/>
        <end position="594"/>
    </location>
</feature>
<feature type="compositionally biased region" description="Polar residues" evidence="2">
    <location>
        <begin position="729"/>
        <end position="762"/>
    </location>
</feature>
<dbReference type="OrthoDB" id="21471at2759"/>
<gene>
    <name evidence="3" type="primary">SIP5_1</name>
    <name evidence="3" type="ORF">DL546_005874</name>
</gene>
<feature type="region of interest" description="Disordered" evidence="2">
    <location>
        <begin position="389"/>
        <end position="428"/>
    </location>
</feature>
<protein>
    <submittedName>
        <fullName evidence="3">SNF1-interacting protein</fullName>
    </submittedName>
</protein>
<reference evidence="3 4" key="1">
    <citation type="submission" date="2018-08" db="EMBL/GenBank/DDBJ databases">
        <title>Draft genome of the lignicolous fungus Coniochaeta pulveracea.</title>
        <authorList>
            <person name="Borstlap C.J."/>
            <person name="De Witt R.N."/>
            <person name="Botha A."/>
            <person name="Volschenk H."/>
        </authorList>
    </citation>
    <scope>NUCLEOTIDE SEQUENCE [LARGE SCALE GENOMIC DNA]</scope>
    <source>
        <strain evidence="3 4">CAB683</strain>
    </source>
</reference>
<feature type="region of interest" description="Disordered" evidence="2">
    <location>
        <begin position="484"/>
        <end position="549"/>
    </location>
</feature>
<feature type="compositionally biased region" description="Acidic residues" evidence="2">
    <location>
        <begin position="686"/>
        <end position="696"/>
    </location>
</feature>
<feature type="compositionally biased region" description="Basic and acidic residues" evidence="2">
    <location>
        <begin position="326"/>
        <end position="336"/>
    </location>
</feature>
<dbReference type="Proteomes" id="UP000275385">
    <property type="component" value="Unassembled WGS sequence"/>
</dbReference>
<dbReference type="EMBL" id="QVQW01000048">
    <property type="protein sequence ID" value="RKU43043.1"/>
    <property type="molecule type" value="Genomic_DNA"/>
</dbReference>
<feature type="region of interest" description="Disordered" evidence="2">
    <location>
        <begin position="572"/>
        <end position="783"/>
    </location>
</feature>
<feature type="compositionally biased region" description="Polar residues" evidence="2">
    <location>
        <begin position="189"/>
        <end position="203"/>
    </location>
</feature>
<accession>A0A420Y5A6</accession>
<dbReference type="GO" id="GO:0005737">
    <property type="term" value="C:cytoplasm"/>
    <property type="evidence" value="ECO:0007669"/>
    <property type="project" value="TreeGrafter"/>
</dbReference>
<feature type="region of interest" description="Disordered" evidence="2">
    <location>
        <begin position="1"/>
        <end position="109"/>
    </location>
</feature>
<feature type="compositionally biased region" description="Low complexity" evidence="2">
    <location>
        <begin position="214"/>
        <end position="237"/>
    </location>
</feature>
<feature type="region of interest" description="Disordered" evidence="2">
    <location>
        <begin position="326"/>
        <end position="345"/>
    </location>
</feature>
<evidence type="ECO:0000256" key="2">
    <source>
        <dbReference type="SAM" id="MobiDB-lite"/>
    </source>
</evidence>
<feature type="compositionally biased region" description="Basic and acidic residues" evidence="2">
    <location>
        <begin position="828"/>
        <end position="853"/>
    </location>
</feature>
<dbReference type="AlphaFoldDB" id="A0A420Y5A6"/>
<feature type="compositionally biased region" description="Polar residues" evidence="2">
    <location>
        <begin position="17"/>
        <end position="30"/>
    </location>
</feature>